<evidence type="ECO:0000256" key="8">
    <source>
        <dbReference type="ARBA" id="ARBA00022801"/>
    </source>
</evidence>
<evidence type="ECO:0000256" key="1">
    <source>
        <dbReference type="ARBA" id="ARBA00004418"/>
    </source>
</evidence>
<dbReference type="Gene3D" id="3.10.350.10">
    <property type="entry name" value="LysM domain"/>
    <property type="match status" value="1"/>
</dbReference>
<proteinExistence type="inferred from homology"/>
<keyword evidence="4" id="KW-0328">Glycosyltransferase</keyword>
<evidence type="ECO:0000256" key="11">
    <source>
        <dbReference type="ARBA" id="ARBA00023316"/>
    </source>
</evidence>
<evidence type="ECO:0000256" key="7">
    <source>
        <dbReference type="ARBA" id="ARBA00022764"/>
    </source>
</evidence>
<keyword evidence="6" id="KW-0732">Signal</keyword>
<feature type="active site" description="Proton donor/acceptor" evidence="12">
    <location>
        <position position="189"/>
    </location>
</feature>
<dbReference type="InterPro" id="IPR050979">
    <property type="entry name" value="LD-transpeptidase"/>
</dbReference>
<evidence type="ECO:0000313" key="15">
    <source>
        <dbReference type="EMBL" id="WBA16810.1"/>
    </source>
</evidence>
<dbReference type="CDD" id="cd16913">
    <property type="entry name" value="YkuD_like"/>
    <property type="match status" value="1"/>
</dbReference>
<keyword evidence="11 12" id="KW-0961">Cell wall biogenesis/degradation</keyword>
<sequence>MSVSPAWAVSYPLPLDGSRLVGYASMHEVQEGEHLEAIAKQYDIGFLALLTLNPSVDPYLPEPGTLIKLPQQHLLPDTPYEGIVINLAELRLYYYPPKPQGNNDATEEERRVHVFPIGIGRIGRETPVMQTYVSQKRQNPTWTPPQSIREEYKRTRNIVLPDVVPAGPDNPLGRHALRLGYGNGEYLIHGTNKSFGIGLRVSAGCIRLRPDDVAWLFEAVDVNTPVRIIDTATKVSIEPDGRIMVEAHRPLSRTEKETQQRILLPPDPAIIAKLERMDISTRRYRAALAVQQGVPIEVAELSPLQLKAWHTLNEQGLTNASDLVKADTP</sequence>
<dbReference type="InterPro" id="IPR005490">
    <property type="entry name" value="LD_TPept_cat_dom"/>
</dbReference>
<feature type="active site" description="Nucleophile" evidence="12">
    <location>
        <position position="205"/>
    </location>
</feature>
<evidence type="ECO:0000256" key="12">
    <source>
        <dbReference type="PROSITE-ProRule" id="PRU01373"/>
    </source>
</evidence>
<dbReference type="CDD" id="cd00118">
    <property type="entry name" value="LysM"/>
    <property type="match status" value="1"/>
</dbReference>
<dbReference type="PROSITE" id="PS51782">
    <property type="entry name" value="LYSM"/>
    <property type="match status" value="1"/>
</dbReference>
<evidence type="ECO:0000256" key="4">
    <source>
        <dbReference type="ARBA" id="ARBA00022676"/>
    </source>
</evidence>
<organism evidence="15 16">
    <name type="scientific">Salinivibrio proteolyticus</name>
    <dbReference type="NCBI Taxonomy" id="334715"/>
    <lineage>
        <taxon>Bacteria</taxon>
        <taxon>Pseudomonadati</taxon>
        <taxon>Pseudomonadota</taxon>
        <taxon>Gammaproteobacteria</taxon>
        <taxon>Vibrionales</taxon>
        <taxon>Vibrionaceae</taxon>
        <taxon>Salinivibrio</taxon>
    </lineage>
</organism>
<dbReference type="Pfam" id="PF17969">
    <property type="entry name" value="Ldt_C"/>
    <property type="match status" value="1"/>
</dbReference>
<dbReference type="EMBL" id="CP114585">
    <property type="protein sequence ID" value="WBA16810.1"/>
    <property type="molecule type" value="Genomic_DNA"/>
</dbReference>
<geneLocation type="plasmid" evidence="15 16">
    <name>unnamed</name>
</geneLocation>
<reference evidence="15" key="1">
    <citation type="submission" date="2022-09" db="EMBL/GenBank/DDBJ databases">
        <authorList>
            <person name="Li Z.-J."/>
        </authorList>
    </citation>
    <scope>NUCLEOTIDE SEQUENCE</scope>
    <source>
        <strain evidence="15">TGB10</strain>
        <plasmid evidence="15">unnamed</plasmid>
    </source>
</reference>
<evidence type="ECO:0000256" key="5">
    <source>
        <dbReference type="ARBA" id="ARBA00022679"/>
    </source>
</evidence>
<comment type="subcellular location">
    <subcellularLocation>
        <location evidence="1">Periplasm</location>
    </subcellularLocation>
</comment>
<evidence type="ECO:0000256" key="9">
    <source>
        <dbReference type="ARBA" id="ARBA00022960"/>
    </source>
</evidence>
<dbReference type="Pfam" id="PF01476">
    <property type="entry name" value="LysM"/>
    <property type="match status" value="1"/>
</dbReference>
<dbReference type="InterPro" id="IPR038063">
    <property type="entry name" value="Transpep_catalytic_dom"/>
</dbReference>
<dbReference type="Gene3D" id="2.40.440.10">
    <property type="entry name" value="L,D-transpeptidase catalytic domain-like"/>
    <property type="match status" value="1"/>
</dbReference>
<dbReference type="PANTHER" id="PTHR30582:SF24">
    <property type="entry name" value="L,D-TRANSPEPTIDASE ERFK_SRFK-RELATED"/>
    <property type="match status" value="1"/>
</dbReference>
<keyword evidence="16" id="KW-1185">Reference proteome</keyword>
<evidence type="ECO:0000313" key="16">
    <source>
        <dbReference type="Proteomes" id="UP001164676"/>
    </source>
</evidence>
<evidence type="ECO:0000259" key="13">
    <source>
        <dbReference type="PROSITE" id="PS51782"/>
    </source>
</evidence>
<name>A0ABY7LLM2_9GAMM</name>
<accession>A0ABY7LLM2</accession>
<dbReference type="SUPFAM" id="SSF141523">
    <property type="entry name" value="L,D-transpeptidase catalytic domain-like"/>
    <property type="match status" value="1"/>
</dbReference>
<keyword evidence="7" id="KW-0574">Periplasm</keyword>
<dbReference type="PANTHER" id="PTHR30582">
    <property type="entry name" value="L,D-TRANSPEPTIDASE"/>
    <property type="match status" value="1"/>
</dbReference>
<protein>
    <submittedName>
        <fullName evidence="15">L,D-transpeptidase family protein</fullName>
    </submittedName>
</protein>
<keyword evidence="15" id="KW-0614">Plasmid</keyword>
<dbReference type="PROSITE" id="PS52029">
    <property type="entry name" value="LD_TPASE"/>
    <property type="match status" value="1"/>
</dbReference>
<dbReference type="Pfam" id="PF03734">
    <property type="entry name" value="YkuD"/>
    <property type="match status" value="1"/>
</dbReference>
<feature type="domain" description="L,D-TPase catalytic" evidence="14">
    <location>
        <begin position="81"/>
        <end position="229"/>
    </location>
</feature>
<dbReference type="Proteomes" id="UP001164676">
    <property type="component" value="Plasmid unnamed"/>
</dbReference>
<feature type="domain" description="LysM" evidence="13">
    <location>
        <begin position="25"/>
        <end position="69"/>
    </location>
</feature>
<comment type="similarity">
    <text evidence="3">Belongs to the YkuD family.</text>
</comment>
<evidence type="ECO:0000259" key="14">
    <source>
        <dbReference type="PROSITE" id="PS52029"/>
    </source>
</evidence>
<evidence type="ECO:0000256" key="10">
    <source>
        <dbReference type="ARBA" id="ARBA00022984"/>
    </source>
</evidence>
<dbReference type="InterPro" id="IPR018392">
    <property type="entry name" value="LysM"/>
</dbReference>
<evidence type="ECO:0000256" key="6">
    <source>
        <dbReference type="ARBA" id="ARBA00022729"/>
    </source>
</evidence>
<dbReference type="InterPro" id="IPR041597">
    <property type="entry name" value="Ldt_C"/>
</dbReference>
<keyword evidence="5" id="KW-0808">Transferase</keyword>
<dbReference type="SMART" id="SM00257">
    <property type="entry name" value="LysM"/>
    <property type="match status" value="1"/>
</dbReference>
<dbReference type="InterPro" id="IPR036779">
    <property type="entry name" value="LysM_dom_sf"/>
</dbReference>
<dbReference type="SUPFAM" id="SSF54106">
    <property type="entry name" value="LysM domain"/>
    <property type="match status" value="1"/>
</dbReference>
<keyword evidence="8" id="KW-0378">Hydrolase</keyword>
<evidence type="ECO:0000256" key="2">
    <source>
        <dbReference type="ARBA" id="ARBA00004752"/>
    </source>
</evidence>
<keyword evidence="9 12" id="KW-0133">Cell shape</keyword>
<evidence type="ECO:0000256" key="3">
    <source>
        <dbReference type="ARBA" id="ARBA00005992"/>
    </source>
</evidence>
<comment type="pathway">
    <text evidence="2 12">Cell wall biogenesis; peptidoglycan biosynthesis.</text>
</comment>
<gene>
    <name evidence="15" type="ORF">N7E60_15435</name>
</gene>
<keyword evidence="10 12" id="KW-0573">Peptidoglycan synthesis</keyword>